<dbReference type="Proteomes" id="UP000476064">
    <property type="component" value="Chromosome"/>
</dbReference>
<evidence type="ECO:0000259" key="9">
    <source>
        <dbReference type="PROSITE" id="PS50928"/>
    </source>
</evidence>
<accession>A0A6C0FWF7</accession>
<sequence>MQGMSWLPLIASGMTITVKVALLSAALALFLSGVAGLGSISRFAAVRVLFRTYIQVFRAVSLLILLFWLYFALPFAGIELSKLMSAVLAIGLNIGAYGAEVVRSAVEAVPKGQLEASTALNLSSWQRLRLVVLPQALARMLPPMGNLMIELLKSTSLIYFITLTDLTYQAMVLRNNYYSWTPAIFALLLAIYFILSACITVTVRLLERKFTEWR</sequence>
<protein>
    <submittedName>
        <fullName evidence="10">Ectoine/hydroxyectoine ABC transporter permease subunit EhuC</fullName>
    </submittedName>
</protein>
<evidence type="ECO:0000256" key="8">
    <source>
        <dbReference type="RuleBase" id="RU363032"/>
    </source>
</evidence>
<evidence type="ECO:0000256" key="5">
    <source>
        <dbReference type="ARBA" id="ARBA00022970"/>
    </source>
</evidence>
<dbReference type="EMBL" id="CP048209">
    <property type="protein sequence ID" value="QHT61057.1"/>
    <property type="molecule type" value="Genomic_DNA"/>
</dbReference>
<feature type="transmembrane region" description="Helical" evidence="8">
    <location>
        <begin position="52"/>
        <end position="73"/>
    </location>
</feature>
<gene>
    <name evidence="10" type="primary">ehuC</name>
    <name evidence="10" type="ORF">GXP70_14585</name>
</gene>
<dbReference type="AlphaFoldDB" id="A0A6C0FWF7"/>
<evidence type="ECO:0000256" key="7">
    <source>
        <dbReference type="ARBA" id="ARBA00023136"/>
    </source>
</evidence>
<dbReference type="SUPFAM" id="SSF161098">
    <property type="entry name" value="MetI-like"/>
    <property type="match status" value="1"/>
</dbReference>
<dbReference type="InterPro" id="IPR043429">
    <property type="entry name" value="ArtM/GltK/GlnP/TcyL/YhdX-like"/>
</dbReference>
<dbReference type="Pfam" id="PF00528">
    <property type="entry name" value="BPD_transp_1"/>
    <property type="match status" value="1"/>
</dbReference>
<dbReference type="GO" id="GO:0006865">
    <property type="term" value="P:amino acid transport"/>
    <property type="evidence" value="ECO:0007669"/>
    <property type="project" value="UniProtKB-KW"/>
</dbReference>
<comment type="subcellular location">
    <subcellularLocation>
        <location evidence="1 8">Cell membrane</location>
        <topology evidence="1 8">Multi-pass membrane protein</topology>
    </subcellularLocation>
</comment>
<keyword evidence="5" id="KW-0029">Amino-acid transport</keyword>
<dbReference type="Gene3D" id="1.10.3720.10">
    <property type="entry name" value="MetI-like"/>
    <property type="match status" value="1"/>
</dbReference>
<keyword evidence="3" id="KW-1003">Cell membrane</keyword>
<comment type="similarity">
    <text evidence="8">Belongs to the binding-protein-dependent transport system permease family.</text>
</comment>
<evidence type="ECO:0000256" key="3">
    <source>
        <dbReference type="ARBA" id="ARBA00022475"/>
    </source>
</evidence>
<evidence type="ECO:0000256" key="4">
    <source>
        <dbReference type="ARBA" id="ARBA00022692"/>
    </source>
</evidence>
<dbReference type="InterPro" id="IPR010065">
    <property type="entry name" value="AA_ABC_transptr_permease_3TM"/>
</dbReference>
<keyword evidence="7 8" id="KW-0472">Membrane</keyword>
<organism evidence="10 11">
    <name type="scientific">Paenibacillus lycopersici</name>
    <dbReference type="NCBI Taxonomy" id="2704462"/>
    <lineage>
        <taxon>Bacteria</taxon>
        <taxon>Bacillati</taxon>
        <taxon>Bacillota</taxon>
        <taxon>Bacilli</taxon>
        <taxon>Bacillales</taxon>
        <taxon>Paenibacillaceae</taxon>
        <taxon>Paenibacillus</taxon>
    </lineage>
</organism>
<keyword evidence="11" id="KW-1185">Reference proteome</keyword>
<dbReference type="GO" id="GO:0022857">
    <property type="term" value="F:transmembrane transporter activity"/>
    <property type="evidence" value="ECO:0007669"/>
    <property type="project" value="InterPro"/>
</dbReference>
<dbReference type="KEGG" id="plyc:GXP70_14585"/>
<evidence type="ECO:0000313" key="11">
    <source>
        <dbReference type="Proteomes" id="UP000476064"/>
    </source>
</evidence>
<dbReference type="NCBIfam" id="TIGR01726">
    <property type="entry name" value="HEQRo_perm_3TM"/>
    <property type="match status" value="1"/>
</dbReference>
<proteinExistence type="inferred from homology"/>
<dbReference type="NCBIfam" id="TIGR03004">
    <property type="entry name" value="ectoine_ehuC"/>
    <property type="match status" value="1"/>
</dbReference>
<dbReference type="InterPro" id="IPR000515">
    <property type="entry name" value="MetI-like"/>
</dbReference>
<dbReference type="PROSITE" id="PS50928">
    <property type="entry name" value="ABC_TM1"/>
    <property type="match status" value="1"/>
</dbReference>
<evidence type="ECO:0000256" key="6">
    <source>
        <dbReference type="ARBA" id="ARBA00022989"/>
    </source>
</evidence>
<evidence type="ECO:0000256" key="1">
    <source>
        <dbReference type="ARBA" id="ARBA00004651"/>
    </source>
</evidence>
<keyword evidence="4 8" id="KW-0812">Transmembrane</keyword>
<feature type="domain" description="ABC transmembrane type-1" evidence="9">
    <location>
        <begin position="14"/>
        <end position="199"/>
    </location>
</feature>
<dbReference type="PANTHER" id="PTHR30614:SF0">
    <property type="entry name" value="L-CYSTINE TRANSPORT SYSTEM PERMEASE PROTEIN TCYL"/>
    <property type="match status" value="1"/>
</dbReference>
<reference evidence="10 11" key="1">
    <citation type="submission" date="2020-01" db="EMBL/GenBank/DDBJ databases">
        <title>Paenibacillus sp. nov., isolated from tomato rhizosphere.</title>
        <authorList>
            <person name="Weon H.-Y."/>
            <person name="Lee S.A."/>
        </authorList>
    </citation>
    <scope>NUCLEOTIDE SEQUENCE [LARGE SCALE GENOMIC DNA]</scope>
    <source>
        <strain evidence="10 11">12200R-189</strain>
    </source>
</reference>
<dbReference type="GO" id="GO:0043190">
    <property type="term" value="C:ATP-binding cassette (ABC) transporter complex"/>
    <property type="evidence" value="ECO:0007669"/>
    <property type="project" value="InterPro"/>
</dbReference>
<dbReference type="CDD" id="cd06261">
    <property type="entry name" value="TM_PBP2"/>
    <property type="match status" value="1"/>
</dbReference>
<keyword evidence="6 8" id="KW-1133">Transmembrane helix</keyword>
<dbReference type="InterPro" id="IPR014342">
    <property type="entry name" value="Ectoine_EhuC"/>
</dbReference>
<dbReference type="InterPro" id="IPR035906">
    <property type="entry name" value="MetI-like_sf"/>
</dbReference>
<dbReference type="PANTHER" id="PTHR30614">
    <property type="entry name" value="MEMBRANE COMPONENT OF AMINO ACID ABC TRANSPORTER"/>
    <property type="match status" value="1"/>
</dbReference>
<feature type="transmembrane region" description="Helical" evidence="8">
    <location>
        <begin position="183"/>
        <end position="206"/>
    </location>
</feature>
<keyword evidence="2 8" id="KW-0813">Transport</keyword>
<evidence type="ECO:0000313" key="10">
    <source>
        <dbReference type="EMBL" id="QHT61057.1"/>
    </source>
</evidence>
<name>A0A6C0FWF7_9BACL</name>
<evidence type="ECO:0000256" key="2">
    <source>
        <dbReference type="ARBA" id="ARBA00022448"/>
    </source>
</evidence>